<keyword evidence="4" id="KW-0238">DNA-binding</keyword>
<dbReference type="PANTHER" id="PTHR32071:SF74">
    <property type="entry name" value="TRANSCRIPTIONAL ACTIVATOR ROCR"/>
    <property type="match status" value="1"/>
</dbReference>
<evidence type="ECO:0000313" key="9">
    <source>
        <dbReference type="Proteomes" id="UP000429595"/>
    </source>
</evidence>
<comment type="caution">
    <text evidence="8">The sequence shown here is derived from an EMBL/GenBank/DDBJ whole genome shotgun (WGS) entry which is preliminary data.</text>
</comment>
<sequence length="469" mass="52903">MIAKNLESLLTMYKEVVEKVDLGIHVIDSTGKTIIYNKKMREIEGMNINDVLDKNLLDVFRFGSADESTLLRALNNGESIQNVKQTYFNNKGQEITTINHTFPIQENGLITGAVEIAKDVTKLEKMIQENIYKKGHAPYTFDQILGQNERLKEAVETSKRAAPTASSVLIIGEAGTGKELFAHSIHNGSSRSAKAFLAQNCAALPDTFMETLLFGTEEQGETEGRPGLLEQADGGTVLLDEIDSLSPSLQMRLQQVIQEKKVRRAGGTKDIPIDVRVLATISEDPIDAIAAGKLRKDLYYRLSVISIFIPPLRERKEDIDELTSFFTEKYNHLFGMKVSSIDKEVKSYFLEYDWPGNIRELEHVIEGAMNLMEHEETLSFGHLPIQFRYKSGSGGRTNDLEKIEGFLYQPGKTILPLDDYIHEAETYYIKKALQHHNFNVTKTAKALGMSRQNLQYRIRKYNIGKSDDS</sequence>
<dbReference type="InterPro" id="IPR000014">
    <property type="entry name" value="PAS"/>
</dbReference>
<evidence type="ECO:0000256" key="4">
    <source>
        <dbReference type="ARBA" id="ARBA00023125"/>
    </source>
</evidence>
<dbReference type="Pfam" id="PF25601">
    <property type="entry name" value="AAA_lid_14"/>
    <property type="match status" value="1"/>
</dbReference>
<keyword evidence="9" id="KW-1185">Reference proteome</keyword>
<dbReference type="FunFam" id="3.40.50.300:FF:000006">
    <property type="entry name" value="DNA-binding transcriptional regulator NtrC"/>
    <property type="match status" value="1"/>
</dbReference>
<dbReference type="InterPro" id="IPR002078">
    <property type="entry name" value="Sigma_54_int"/>
</dbReference>
<reference evidence="8 9" key="1">
    <citation type="submission" date="2019-10" db="EMBL/GenBank/DDBJ databases">
        <title>Bacillus aerolatum sp. nov., isolated from bioaerosol of sport playgrounds.</title>
        <authorList>
            <person name="Chen P."/>
            <person name="Zhang G."/>
        </authorList>
    </citation>
    <scope>NUCLEOTIDE SEQUENCE [LARGE SCALE GENOMIC DNA]</scope>
    <source>
        <strain evidence="8 9">CX253</strain>
    </source>
</reference>
<evidence type="ECO:0000256" key="5">
    <source>
        <dbReference type="ARBA" id="ARBA00023163"/>
    </source>
</evidence>
<evidence type="ECO:0000256" key="2">
    <source>
        <dbReference type="ARBA" id="ARBA00022840"/>
    </source>
</evidence>
<evidence type="ECO:0000259" key="6">
    <source>
        <dbReference type="PROSITE" id="PS50045"/>
    </source>
</evidence>
<gene>
    <name evidence="8" type="ORF">F9802_07890</name>
</gene>
<dbReference type="PROSITE" id="PS00688">
    <property type="entry name" value="SIGMA54_INTERACT_3"/>
    <property type="match status" value="1"/>
</dbReference>
<feature type="domain" description="PAS" evidence="7">
    <location>
        <begin position="9"/>
        <end position="57"/>
    </location>
</feature>
<name>A0A6I1FVG2_9BACI</name>
<dbReference type="Pfam" id="PF13426">
    <property type="entry name" value="PAS_9"/>
    <property type="match status" value="1"/>
</dbReference>
<proteinExistence type="predicted"/>
<dbReference type="InterPro" id="IPR025944">
    <property type="entry name" value="Sigma_54_int_dom_CS"/>
</dbReference>
<keyword evidence="5" id="KW-0804">Transcription</keyword>
<feature type="domain" description="Sigma-54 factor interaction" evidence="6">
    <location>
        <begin position="144"/>
        <end position="370"/>
    </location>
</feature>
<keyword evidence="1" id="KW-0547">Nucleotide-binding</keyword>
<dbReference type="InterPro" id="IPR027417">
    <property type="entry name" value="P-loop_NTPase"/>
</dbReference>
<organism evidence="8 9">
    <name type="scientific">Bacillus aerolatus</name>
    <dbReference type="NCBI Taxonomy" id="2653354"/>
    <lineage>
        <taxon>Bacteria</taxon>
        <taxon>Bacillati</taxon>
        <taxon>Bacillota</taxon>
        <taxon>Bacilli</taxon>
        <taxon>Bacillales</taxon>
        <taxon>Bacillaceae</taxon>
        <taxon>Bacillus</taxon>
    </lineage>
</organism>
<accession>A0A6I1FVG2</accession>
<dbReference type="SUPFAM" id="SSF55785">
    <property type="entry name" value="PYP-like sensor domain (PAS domain)"/>
    <property type="match status" value="1"/>
</dbReference>
<keyword evidence="3" id="KW-0805">Transcription regulation</keyword>
<dbReference type="SUPFAM" id="SSF46689">
    <property type="entry name" value="Homeodomain-like"/>
    <property type="match status" value="1"/>
</dbReference>
<dbReference type="SMART" id="SM00382">
    <property type="entry name" value="AAA"/>
    <property type="match status" value="1"/>
</dbReference>
<dbReference type="Pfam" id="PF00158">
    <property type="entry name" value="Sigma54_activat"/>
    <property type="match status" value="1"/>
</dbReference>
<keyword evidence="2" id="KW-0067">ATP-binding</keyword>
<evidence type="ECO:0000256" key="3">
    <source>
        <dbReference type="ARBA" id="ARBA00023015"/>
    </source>
</evidence>
<dbReference type="NCBIfam" id="TIGR00229">
    <property type="entry name" value="sensory_box"/>
    <property type="match status" value="1"/>
</dbReference>
<dbReference type="EMBL" id="WEIO01000004">
    <property type="protein sequence ID" value="KAB7706941.1"/>
    <property type="molecule type" value="Genomic_DNA"/>
</dbReference>
<dbReference type="CDD" id="cd00009">
    <property type="entry name" value="AAA"/>
    <property type="match status" value="1"/>
</dbReference>
<dbReference type="PRINTS" id="PR01590">
    <property type="entry name" value="HTHFIS"/>
</dbReference>
<dbReference type="InterPro" id="IPR058031">
    <property type="entry name" value="AAA_lid_NorR"/>
</dbReference>
<dbReference type="Pfam" id="PF02954">
    <property type="entry name" value="HTH_8"/>
    <property type="match status" value="1"/>
</dbReference>
<dbReference type="InterPro" id="IPR002197">
    <property type="entry name" value="HTH_Fis"/>
</dbReference>
<dbReference type="InterPro" id="IPR025943">
    <property type="entry name" value="Sigma_54_int_dom_ATP-bd_2"/>
</dbReference>
<protein>
    <submittedName>
        <fullName evidence="8">PAS domain S-box protein</fullName>
    </submittedName>
</protein>
<dbReference type="InterPro" id="IPR003593">
    <property type="entry name" value="AAA+_ATPase"/>
</dbReference>
<dbReference type="Gene3D" id="1.10.8.60">
    <property type="match status" value="1"/>
</dbReference>
<dbReference type="InterPro" id="IPR009057">
    <property type="entry name" value="Homeodomain-like_sf"/>
</dbReference>
<dbReference type="GO" id="GO:0006355">
    <property type="term" value="P:regulation of DNA-templated transcription"/>
    <property type="evidence" value="ECO:0007669"/>
    <property type="project" value="InterPro"/>
</dbReference>
<evidence type="ECO:0000256" key="1">
    <source>
        <dbReference type="ARBA" id="ARBA00022741"/>
    </source>
</evidence>
<evidence type="ECO:0000259" key="7">
    <source>
        <dbReference type="PROSITE" id="PS50112"/>
    </source>
</evidence>
<dbReference type="GO" id="GO:0005524">
    <property type="term" value="F:ATP binding"/>
    <property type="evidence" value="ECO:0007669"/>
    <property type="project" value="UniProtKB-KW"/>
</dbReference>
<dbReference type="PROSITE" id="PS50112">
    <property type="entry name" value="PAS"/>
    <property type="match status" value="1"/>
</dbReference>
<dbReference type="PROSITE" id="PS00676">
    <property type="entry name" value="SIGMA54_INTERACT_2"/>
    <property type="match status" value="1"/>
</dbReference>
<dbReference type="Gene3D" id="3.40.50.300">
    <property type="entry name" value="P-loop containing nucleotide triphosphate hydrolases"/>
    <property type="match status" value="1"/>
</dbReference>
<evidence type="ECO:0000313" key="8">
    <source>
        <dbReference type="EMBL" id="KAB7706941.1"/>
    </source>
</evidence>
<dbReference type="PROSITE" id="PS50045">
    <property type="entry name" value="SIGMA54_INTERACT_4"/>
    <property type="match status" value="1"/>
</dbReference>
<dbReference type="Gene3D" id="1.10.10.60">
    <property type="entry name" value="Homeodomain-like"/>
    <property type="match status" value="1"/>
</dbReference>
<dbReference type="Proteomes" id="UP000429595">
    <property type="component" value="Unassembled WGS sequence"/>
</dbReference>
<dbReference type="SUPFAM" id="SSF52540">
    <property type="entry name" value="P-loop containing nucleoside triphosphate hydrolases"/>
    <property type="match status" value="1"/>
</dbReference>
<dbReference type="GO" id="GO:0043565">
    <property type="term" value="F:sequence-specific DNA binding"/>
    <property type="evidence" value="ECO:0007669"/>
    <property type="project" value="InterPro"/>
</dbReference>
<dbReference type="AlphaFoldDB" id="A0A6I1FVG2"/>
<dbReference type="Gene3D" id="3.30.450.20">
    <property type="entry name" value="PAS domain"/>
    <property type="match status" value="1"/>
</dbReference>
<dbReference type="RefSeq" id="WP_152150702.1">
    <property type="nucleotide sequence ID" value="NZ_WEIO01000004.1"/>
</dbReference>
<dbReference type="InterPro" id="IPR035965">
    <property type="entry name" value="PAS-like_dom_sf"/>
</dbReference>
<dbReference type="PANTHER" id="PTHR32071">
    <property type="entry name" value="TRANSCRIPTIONAL REGULATORY PROTEIN"/>
    <property type="match status" value="1"/>
</dbReference>